<dbReference type="GO" id="GO:0046820">
    <property type="term" value="F:4-amino-4-deoxychorismate synthase activity"/>
    <property type="evidence" value="ECO:0007669"/>
    <property type="project" value="UniProtKB-EC"/>
</dbReference>
<keyword evidence="3" id="KW-1185">Reference proteome</keyword>
<keyword evidence="2" id="KW-0808">Transferase</keyword>
<dbReference type="EMBL" id="JAPRAT010000015">
    <property type="protein sequence ID" value="MCZ0703334.1"/>
    <property type="molecule type" value="Genomic_DNA"/>
</dbReference>
<reference evidence="2" key="1">
    <citation type="submission" date="2022-11" db="EMBL/GenBank/DDBJ databases">
        <title>WGS of Natronobacillus azotifigens 24KS-1, an anaerobic diazotrophic haloalkaliphile from soda-rich habitats.</title>
        <authorList>
            <person name="Sorokin D.Y."/>
            <person name="Merkel A.Y."/>
        </authorList>
    </citation>
    <scope>NUCLEOTIDE SEQUENCE</scope>
    <source>
        <strain evidence="2">24KS-1</strain>
    </source>
</reference>
<evidence type="ECO:0000313" key="2">
    <source>
        <dbReference type="EMBL" id="MCZ0703334.1"/>
    </source>
</evidence>
<proteinExistence type="predicted"/>
<dbReference type="GO" id="GO:0009396">
    <property type="term" value="P:folic acid-containing compound biosynthetic process"/>
    <property type="evidence" value="ECO:0007669"/>
    <property type="project" value="InterPro"/>
</dbReference>
<dbReference type="SUPFAM" id="SSF56322">
    <property type="entry name" value="ADC synthase"/>
    <property type="match status" value="1"/>
</dbReference>
<dbReference type="Proteomes" id="UP001084197">
    <property type="component" value="Unassembled WGS sequence"/>
</dbReference>
<feature type="domain" description="Chorismate-utilising enzyme C-terminal" evidence="1">
    <location>
        <begin position="113"/>
        <end position="367"/>
    </location>
</feature>
<dbReference type="InterPro" id="IPR005802">
    <property type="entry name" value="ADC_synth_comp_1"/>
</dbReference>
<dbReference type="SUPFAM" id="SSF56752">
    <property type="entry name" value="D-aminoacid aminotransferase-like PLP-dependent enzymes"/>
    <property type="match status" value="1"/>
</dbReference>
<name>A0A9J6RD91_9BACI</name>
<keyword evidence="2" id="KW-0032">Aminotransferase</keyword>
<dbReference type="NCBIfam" id="TIGR00553">
    <property type="entry name" value="pabB"/>
    <property type="match status" value="1"/>
</dbReference>
<dbReference type="PANTHER" id="PTHR11236">
    <property type="entry name" value="AMINOBENZOATE/ANTHRANILATE SYNTHASE"/>
    <property type="match status" value="1"/>
</dbReference>
<dbReference type="RefSeq" id="WP_268780104.1">
    <property type="nucleotide sequence ID" value="NZ_JAPRAT010000015.1"/>
</dbReference>
<dbReference type="PANTHER" id="PTHR11236:SF50">
    <property type="entry name" value="AMINODEOXYCHORISMATE SYNTHASE COMPONENT 1"/>
    <property type="match status" value="1"/>
</dbReference>
<dbReference type="InterPro" id="IPR005801">
    <property type="entry name" value="ADC_synthase"/>
</dbReference>
<dbReference type="PRINTS" id="PR00095">
    <property type="entry name" value="ANTSNTHASEI"/>
</dbReference>
<dbReference type="Gene3D" id="3.20.10.10">
    <property type="entry name" value="D-amino Acid Aminotransferase, subunit A, domain 2"/>
    <property type="match status" value="1"/>
</dbReference>
<dbReference type="Pfam" id="PF00425">
    <property type="entry name" value="Chorismate_bind"/>
    <property type="match status" value="1"/>
</dbReference>
<dbReference type="InterPro" id="IPR019999">
    <property type="entry name" value="Anth_synth_I-like"/>
</dbReference>
<evidence type="ECO:0000259" key="1">
    <source>
        <dbReference type="Pfam" id="PF00425"/>
    </source>
</evidence>
<dbReference type="Pfam" id="PF01063">
    <property type="entry name" value="Aminotran_4"/>
    <property type="match status" value="1"/>
</dbReference>
<dbReference type="InterPro" id="IPR043131">
    <property type="entry name" value="BCAT-like_N"/>
</dbReference>
<dbReference type="Gene3D" id="3.30.470.10">
    <property type="match status" value="1"/>
</dbReference>
<gene>
    <name evidence="2" type="primary">pabB</name>
    <name evidence="2" type="ORF">OWO01_08915</name>
</gene>
<accession>A0A9J6RD91</accession>
<dbReference type="GO" id="GO:0000162">
    <property type="term" value="P:L-tryptophan biosynthetic process"/>
    <property type="evidence" value="ECO:0007669"/>
    <property type="project" value="TreeGrafter"/>
</dbReference>
<comment type="caution">
    <text evidence="2">The sequence shown here is derived from an EMBL/GenBank/DDBJ whole genome shotgun (WGS) entry which is preliminary data.</text>
</comment>
<dbReference type="EC" id="2.6.1.85" evidence="2"/>
<dbReference type="InterPro" id="IPR015890">
    <property type="entry name" value="Chorismate_C"/>
</dbReference>
<dbReference type="InterPro" id="IPR001544">
    <property type="entry name" value="Aminotrans_IV"/>
</dbReference>
<dbReference type="InterPro" id="IPR036038">
    <property type="entry name" value="Aminotransferase-like"/>
</dbReference>
<dbReference type="AlphaFoldDB" id="A0A9J6RD91"/>
<sequence>MKNNTLYFAFDDAAGTKQSLLFTDPIEIYVATKINQVIDVLNKAQAAVDRGKYVAGYLSYEAAPAFEPRYRVNQHSKMPYAWFAVFNEPNQSELPRSDGDYTVSDWEPRTSYSEYQTAIQSIKKGIERGDTYQVNYTTRLRATFTGDDFAFYRQLANNQQASYSAYLRMDRYSILSASPELFFQVKDNIITTKPMKGTVKRGRTQTEDLQHQGYLKTSEKERAENLMIVDLLRNDIGKIAKSGSVHVPELLTIEKYPTVHQMTSTVRATLQDGLGLTDWMKALFPCGSITGAPKMKTMEYIDQLEETPREVYCGAIGFVTPEKQAIFNVPIRTVVIDRNNQEATYGVGGGITWDSTANNEYQEMATKAKLLTSKQKPFSLLESLLLTDKTFPLLDYHLKRLQTSASYYDYSFNREEVKKSLEKIADKYSNGSYKVRLLLDRVGRIEVAAERLVNPETPISCVLAENPIDSSVISLYHKTTDRSIYQKHEKVDPVYFSTLLWNEREEVTEFTIGNIVVEKNGKKVTPPVFSGLLPGTYRQYLLDKGEIIEQSISLSELETAEKIWLINGVRGWVEVSLSK</sequence>
<protein>
    <submittedName>
        <fullName evidence="2">Aminodeoxychorismate synthase component I</fullName>
        <ecNumber evidence="2">2.6.1.85</ecNumber>
    </submittedName>
</protein>
<evidence type="ECO:0000313" key="3">
    <source>
        <dbReference type="Proteomes" id="UP001084197"/>
    </source>
</evidence>
<organism evidence="2 3">
    <name type="scientific">Natronobacillus azotifigens</name>
    <dbReference type="NCBI Taxonomy" id="472978"/>
    <lineage>
        <taxon>Bacteria</taxon>
        <taxon>Bacillati</taxon>
        <taxon>Bacillota</taxon>
        <taxon>Bacilli</taxon>
        <taxon>Bacillales</taxon>
        <taxon>Bacillaceae</taxon>
        <taxon>Natronobacillus</taxon>
    </lineage>
</organism>
<dbReference type="Gene3D" id="3.60.120.10">
    <property type="entry name" value="Anthranilate synthase"/>
    <property type="match status" value="1"/>
</dbReference>
<dbReference type="InterPro" id="IPR043132">
    <property type="entry name" value="BCAT-like_C"/>
</dbReference>